<dbReference type="EMBL" id="JAGGNH010000005">
    <property type="protein sequence ID" value="KAJ0970825.1"/>
    <property type="molecule type" value="Genomic_DNA"/>
</dbReference>
<evidence type="ECO:0000256" key="2">
    <source>
        <dbReference type="ARBA" id="ARBA00007079"/>
    </source>
</evidence>
<feature type="transmembrane region" description="Helical" evidence="9">
    <location>
        <begin position="171"/>
        <end position="192"/>
    </location>
</feature>
<feature type="transmembrane region" description="Helical" evidence="9">
    <location>
        <begin position="198"/>
        <end position="216"/>
    </location>
</feature>
<reference evidence="10" key="1">
    <citation type="submission" date="2021-03" db="EMBL/GenBank/DDBJ databases">
        <authorList>
            <person name="Li Z."/>
            <person name="Yang C."/>
        </authorList>
    </citation>
    <scope>NUCLEOTIDE SEQUENCE</scope>
    <source>
        <strain evidence="10">Dzin_1.0</strain>
        <tissue evidence="10">Leaf</tissue>
    </source>
</reference>
<comment type="subcellular location">
    <subcellularLocation>
        <location evidence="1">Membrane</location>
        <topology evidence="1">Multi-pass membrane protein</topology>
    </subcellularLocation>
</comment>
<comment type="caution">
    <text evidence="10">The sequence shown here is derived from an EMBL/GenBank/DDBJ whole genome shotgun (WGS) entry which is preliminary data.</text>
</comment>
<keyword evidence="7 9" id="KW-0472">Membrane</keyword>
<evidence type="ECO:0000256" key="9">
    <source>
        <dbReference type="SAM" id="Phobius"/>
    </source>
</evidence>
<dbReference type="GO" id="GO:0016020">
    <property type="term" value="C:membrane"/>
    <property type="evidence" value="ECO:0007669"/>
    <property type="project" value="UniProtKB-SubCell"/>
</dbReference>
<dbReference type="OrthoDB" id="68611at2759"/>
<keyword evidence="3" id="KW-0813">Transport</keyword>
<organism evidence="10 11">
    <name type="scientific">Dioscorea zingiberensis</name>
    <dbReference type="NCBI Taxonomy" id="325984"/>
    <lineage>
        <taxon>Eukaryota</taxon>
        <taxon>Viridiplantae</taxon>
        <taxon>Streptophyta</taxon>
        <taxon>Embryophyta</taxon>
        <taxon>Tracheophyta</taxon>
        <taxon>Spermatophyta</taxon>
        <taxon>Magnoliopsida</taxon>
        <taxon>Liliopsida</taxon>
        <taxon>Dioscoreales</taxon>
        <taxon>Dioscoreaceae</taxon>
        <taxon>Dioscorea</taxon>
    </lineage>
</organism>
<dbReference type="GO" id="GO:0034220">
    <property type="term" value="P:monoatomic ion transmembrane transport"/>
    <property type="evidence" value="ECO:0007669"/>
    <property type="project" value="UniProtKB-KW"/>
</dbReference>
<evidence type="ECO:0000313" key="11">
    <source>
        <dbReference type="Proteomes" id="UP001085076"/>
    </source>
</evidence>
<dbReference type="InterPro" id="IPR020966">
    <property type="entry name" value="ALMT"/>
</dbReference>
<keyword evidence="4 9" id="KW-0812">Transmembrane</keyword>
<dbReference type="Proteomes" id="UP001085076">
    <property type="component" value="Miscellaneous, Linkage group lg05"/>
</dbReference>
<protein>
    <submittedName>
        <fullName evidence="10">Uncharacterized protein</fullName>
    </submittedName>
</protein>
<accession>A0A9D5CEL9</accession>
<keyword evidence="8" id="KW-0407">Ion channel</keyword>
<evidence type="ECO:0000256" key="4">
    <source>
        <dbReference type="ARBA" id="ARBA00022692"/>
    </source>
</evidence>
<sequence length="540" mass="60538">MAQEEAKSKFSMGVVMEKVKKLPVSLCKTLYQVGRDDPRRVIHSLKVGMALTLVSLLYLLEPLFEGVGQNAMWAVMTVVVVLEFTAGGTLCKGMNRGFGTLMAASLAFLIDFVAEESGKVCRAVFIGVSVFIPHIKKNYDYGVLVFLLTFNLITVSSFQVHNVLKIARERLYTIVIGCGICLCMSLLVLPNWSGQDLHLFLVFVAMLIPGFIYCISKLSMDPACVHDYFQDNSDEMSSQDDIKKGYKSVLDSKSTDESLALFASWEPRFSRNCYRYPWQRYVKLGTILRHFAYTAVSLHGCLESEIQTPQSIRSMFRDPCIHVAEEASRVLLQLAKCIRNRLQCCSDELSDPLQEALHNLNCAIKSQPRIFIGSNNHHSTSNFSSPLKNHSTYNFSGPLKNHSNFSGPLKTDKERLSLTSPSLRNDALTPHLEYRSKRYAEQSKLHPGDKRVLNTSLSKLAITSLEFSEALPFAAFASLLVEMVARLDLVIMEVEELGRAAHFKELQDMDDLKIDMKDEFKGSNASLREMPSNVGLHGAE</sequence>
<evidence type="ECO:0000256" key="8">
    <source>
        <dbReference type="ARBA" id="ARBA00023303"/>
    </source>
</evidence>
<evidence type="ECO:0000313" key="10">
    <source>
        <dbReference type="EMBL" id="KAJ0970825.1"/>
    </source>
</evidence>
<dbReference type="AlphaFoldDB" id="A0A9D5CEL9"/>
<dbReference type="Pfam" id="PF11744">
    <property type="entry name" value="ALMT"/>
    <property type="match status" value="1"/>
</dbReference>
<evidence type="ECO:0000256" key="5">
    <source>
        <dbReference type="ARBA" id="ARBA00022989"/>
    </source>
</evidence>
<evidence type="ECO:0000256" key="1">
    <source>
        <dbReference type="ARBA" id="ARBA00004141"/>
    </source>
</evidence>
<keyword evidence="11" id="KW-1185">Reference proteome</keyword>
<feature type="transmembrane region" description="Helical" evidence="9">
    <location>
        <begin position="98"/>
        <end position="114"/>
    </location>
</feature>
<keyword evidence="6" id="KW-0406">Ion transport</keyword>
<feature type="transmembrane region" description="Helical" evidence="9">
    <location>
        <begin position="141"/>
        <end position="164"/>
    </location>
</feature>
<keyword evidence="5 9" id="KW-1133">Transmembrane helix</keyword>
<reference evidence="10" key="2">
    <citation type="journal article" date="2022" name="Hortic Res">
        <title>The genome of Dioscorea zingiberensis sheds light on the biosynthesis, origin and evolution of the medicinally important diosgenin saponins.</title>
        <authorList>
            <person name="Li Y."/>
            <person name="Tan C."/>
            <person name="Li Z."/>
            <person name="Guo J."/>
            <person name="Li S."/>
            <person name="Chen X."/>
            <person name="Wang C."/>
            <person name="Dai X."/>
            <person name="Yang H."/>
            <person name="Song W."/>
            <person name="Hou L."/>
            <person name="Xu J."/>
            <person name="Tong Z."/>
            <person name="Xu A."/>
            <person name="Yuan X."/>
            <person name="Wang W."/>
            <person name="Yang Q."/>
            <person name="Chen L."/>
            <person name="Sun Z."/>
            <person name="Wang K."/>
            <person name="Pan B."/>
            <person name="Chen J."/>
            <person name="Bao Y."/>
            <person name="Liu F."/>
            <person name="Qi X."/>
            <person name="Gang D.R."/>
            <person name="Wen J."/>
            <person name="Li J."/>
        </authorList>
    </citation>
    <scope>NUCLEOTIDE SEQUENCE</scope>
    <source>
        <strain evidence="10">Dzin_1.0</strain>
    </source>
</reference>
<proteinExistence type="inferred from homology"/>
<evidence type="ECO:0000256" key="6">
    <source>
        <dbReference type="ARBA" id="ARBA00023065"/>
    </source>
</evidence>
<name>A0A9D5CEL9_9LILI</name>
<evidence type="ECO:0000256" key="7">
    <source>
        <dbReference type="ARBA" id="ARBA00023136"/>
    </source>
</evidence>
<gene>
    <name evidence="10" type="ORF">J5N97_018784</name>
</gene>
<feature type="transmembrane region" description="Helical" evidence="9">
    <location>
        <begin position="41"/>
        <end position="60"/>
    </location>
</feature>
<feature type="transmembrane region" description="Helical" evidence="9">
    <location>
        <begin position="72"/>
        <end position="91"/>
    </location>
</feature>
<dbReference type="PANTHER" id="PTHR31086">
    <property type="entry name" value="ALUMINUM-ACTIVATED MALATE TRANSPORTER 10"/>
    <property type="match status" value="1"/>
</dbReference>
<evidence type="ECO:0000256" key="3">
    <source>
        <dbReference type="ARBA" id="ARBA00022448"/>
    </source>
</evidence>
<comment type="similarity">
    <text evidence="2">Belongs to the aromatic acid exporter (TC 2.A.85) family.</text>
</comment>
<dbReference type="GO" id="GO:0015743">
    <property type="term" value="P:malate transport"/>
    <property type="evidence" value="ECO:0007669"/>
    <property type="project" value="InterPro"/>
</dbReference>